<keyword evidence="2" id="KW-1185">Reference proteome</keyword>
<dbReference type="AlphaFoldDB" id="A0AA45HHN8"/>
<dbReference type="SUPFAM" id="SSF53850">
    <property type="entry name" value="Periplasmic binding protein-like II"/>
    <property type="match status" value="1"/>
</dbReference>
<evidence type="ECO:0000313" key="2">
    <source>
        <dbReference type="Proteomes" id="UP000245921"/>
    </source>
</evidence>
<dbReference type="EMBL" id="QGGI01000022">
    <property type="protein sequence ID" value="PWJ87703.1"/>
    <property type="molecule type" value="Genomic_DNA"/>
</dbReference>
<comment type="caution">
    <text evidence="1">The sequence shown here is derived from an EMBL/GenBank/DDBJ whole genome shotgun (WGS) entry which is preliminary data.</text>
</comment>
<evidence type="ECO:0000313" key="1">
    <source>
        <dbReference type="EMBL" id="PWJ87703.1"/>
    </source>
</evidence>
<accession>A0AA45HHN8</accession>
<dbReference type="PANTHER" id="PTHR43649">
    <property type="entry name" value="ARABINOSE-BINDING PROTEIN-RELATED"/>
    <property type="match status" value="1"/>
</dbReference>
<dbReference type="Gene3D" id="3.40.190.10">
    <property type="entry name" value="Periplasmic binding protein-like II"/>
    <property type="match status" value="1"/>
</dbReference>
<dbReference type="CDD" id="cd13585">
    <property type="entry name" value="PBP2_TMBP_like"/>
    <property type="match status" value="1"/>
</dbReference>
<proteinExistence type="predicted"/>
<sequence>MKKLGLVLCLVLVCLFAFGRKTKVEFWTISLSPTFDNYINSIIESYEEKNPNIEIEWSDVPYSAFMQKITASIAAGNAPDVINLNSEWMLDLVGMEALSPIDDYISKVEKYRYLENLWEVGMVDGKTYSVPWYTTPNVLIYNKEIFEKSGLDPDSPPTTWEEVEEYCEKIKQNTDAYPLSTVTDGHQLLLTNGIPLVTKDGKKSAFNNSEALELLEYYNRLYKKGYLPKDLGDYSSAVQRFSGNNLGMFVVGISQLKSIKQNNPSMVEKIGVSQLPLGKAKIIPVTPMNFTVPYNSKRKEEAVDFILWITSGYWQVQFAKYATVLPSTKISLDSDPYFKSMEDKDILIKGEIVGAKSLKYGTDLNTLHNIPADKYNSFRRTLNENYFIKAIKNEIEPEEALKLAEIDCNKILAN</sequence>
<protein>
    <submittedName>
        <fullName evidence="1">Carbohydrate ABC transporter substrate-binding protein (CUT1 family)</fullName>
    </submittedName>
</protein>
<gene>
    <name evidence="1" type="ORF">C7380_12228</name>
</gene>
<dbReference type="InterPro" id="IPR050490">
    <property type="entry name" value="Bact_solute-bd_prot1"/>
</dbReference>
<reference evidence="1 2" key="1">
    <citation type="submission" date="2018-05" db="EMBL/GenBank/DDBJ databases">
        <title>Genomic Encyclopedia of Type Strains, Phase IV (KMG-IV): sequencing the most valuable type-strain genomes for metagenomic binning, comparative biology and taxonomic classification.</title>
        <authorList>
            <person name="Goeker M."/>
        </authorList>
    </citation>
    <scope>NUCLEOTIDE SEQUENCE [LARGE SCALE GENOMIC DNA]</scope>
    <source>
        <strain evidence="1 2">DSM 24906</strain>
    </source>
</reference>
<organism evidence="1 2">
    <name type="scientific">Oceanotoga teriensis</name>
    <dbReference type="NCBI Taxonomy" id="515440"/>
    <lineage>
        <taxon>Bacteria</taxon>
        <taxon>Thermotogati</taxon>
        <taxon>Thermotogota</taxon>
        <taxon>Thermotogae</taxon>
        <taxon>Petrotogales</taxon>
        <taxon>Petrotogaceae</taxon>
        <taxon>Oceanotoga</taxon>
    </lineage>
</organism>
<dbReference type="Proteomes" id="UP000245921">
    <property type="component" value="Unassembled WGS sequence"/>
</dbReference>
<dbReference type="InterPro" id="IPR006059">
    <property type="entry name" value="SBP"/>
</dbReference>
<dbReference type="Pfam" id="PF01547">
    <property type="entry name" value="SBP_bac_1"/>
    <property type="match status" value="1"/>
</dbReference>
<name>A0AA45HHN8_9BACT</name>
<dbReference type="PANTHER" id="PTHR43649:SF12">
    <property type="entry name" value="DIACETYLCHITOBIOSE BINDING PROTEIN DASA"/>
    <property type="match status" value="1"/>
</dbReference>
<dbReference type="RefSeq" id="WP_109606182.1">
    <property type="nucleotide sequence ID" value="NZ_QGGI01000022.1"/>
</dbReference>